<dbReference type="PANTHER" id="PTHR30136:SF24">
    <property type="entry name" value="HTH-TYPE TRANSCRIPTIONAL REPRESSOR ALLR"/>
    <property type="match status" value="1"/>
</dbReference>
<sequence length="263" mass="27606">MSNPSSSEASGPAPIEAIDRALMLLISLSEAGPDGVPLANLGRDLGLNKSTAYRALSTMRARGFVTQDTDGSYRLGPAAIGLGADYFGPASLTQLLHPALIVLAREVDELVHLGILNGDRVIYVDKVEPDKAIRVWSQVGRNASAATTSLGRAILAYRPIPDDHLDAYAPSEAAAAQLRDAVAAARERGYATEIEENEPGIACLGVPLLSNGGAIAALSVTMLASHVDDQRLAEVAARIAELVPPRLPENVELPAALMLARPH</sequence>
<name>A0AAN0MGY0_9ACTN</name>
<dbReference type="PROSITE" id="PS51077">
    <property type="entry name" value="HTH_ICLR"/>
    <property type="match status" value="1"/>
</dbReference>
<dbReference type="SUPFAM" id="SSF46785">
    <property type="entry name" value="Winged helix' DNA-binding domain"/>
    <property type="match status" value="1"/>
</dbReference>
<evidence type="ECO:0000313" key="7">
    <source>
        <dbReference type="Proteomes" id="UP001431656"/>
    </source>
</evidence>
<evidence type="ECO:0000256" key="2">
    <source>
        <dbReference type="ARBA" id="ARBA00023125"/>
    </source>
</evidence>
<dbReference type="GO" id="GO:0003677">
    <property type="term" value="F:DNA binding"/>
    <property type="evidence" value="ECO:0007669"/>
    <property type="project" value="UniProtKB-KW"/>
</dbReference>
<keyword evidence="3" id="KW-0804">Transcription</keyword>
<proteinExistence type="predicted"/>
<keyword evidence="1" id="KW-0805">Transcription regulation</keyword>
<evidence type="ECO:0000259" key="4">
    <source>
        <dbReference type="PROSITE" id="PS51077"/>
    </source>
</evidence>
<dbReference type="SUPFAM" id="SSF55781">
    <property type="entry name" value="GAF domain-like"/>
    <property type="match status" value="1"/>
</dbReference>
<keyword evidence="7" id="KW-1185">Reference proteome</keyword>
<dbReference type="InterPro" id="IPR005471">
    <property type="entry name" value="Tscrpt_reg_IclR_N"/>
</dbReference>
<accession>A0AAN0MGY0</accession>
<dbReference type="AlphaFoldDB" id="A0AAN0MGY0"/>
<reference evidence="6" key="1">
    <citation type="journal article" date="2024" name="Int. J. Syst. Evol. Microbiol.">
        <title>Brooklawnia propionicigenes sp. nov., a facultatively anaerobic, propionate-producing bacterium isolated from a methanogenic reactor treating waste from cattle farms.</title>
        <authorList>
            <person name="Akita Y."/>
            <person name="Ueki A."/>
            <person name="Tonouchi A."/>
            <person name="Sugawara Y."/>
            <person name="Honma S."/>
            <person name="Kaku N."/>
            <person name="Ueki K."/>
        </authorList>
    </citation>
    <scope>NUCLEOTIDE SEQUENCE</scope>
    <source>
        <strain evidence="6">SH051</strain>
    </source>
</reference>
<dbReference type="SMART" id="SM00346">
    <property type="entry name" value="HTH_ICLR"/>
    <property type="match status" value="1"/>
</dbReference>
<evidence type="ECO:0000313" key="6">
    <source>
        <dbReference type="EMBL" id="BEH02234.1"/>
    </source>
</evidence>
<evidence type="ECO:0000256" key="3">
    <source>
        <dbReference type="ARBA" id="ARBA00023163"/>
    </source>
</evidence>
<dbReference type="KEGG" id="broo:brsh051_15150"/>
<protein>
    <submittedName>
        <fullName evidence="6">IclR family transcriptional regulator</fullName>
    </submittedName>
</protein>
<feature type="domain" description="HTH iclR-type" evidence="4">
    <location>
        <begin position="15"/>
        <end position="77"/>
    </location>
</feature>
<organism evidence="6 7">
    <name type="scientific">Brooklawnia propionicigenes</name>
    <dbReference type="NCBI Taxonomy" id="3041175"/>
    <lineage>
        <taxon>Bacteria</taxon>
        <taxon>Bacillati</taxon>
        <taxon>Actinomycetota</taxon>
        <taxon>Actinomycetes</taxon>
        <taxon>Propionibacteriales</taxon>
        <taxon>Propionibacteriaceae</taxon>
        <taxon>Brooklawnia</taxon>
    </lineage>
</organism>
<dbReference type="RefSeq" id="WP_286263677.1">
    <property type="nucleotide sequence ID" value="NZ_AP028056.1"/>
</dbReference>
<keyword evidence="2" id="KW-0238">DNA-binding</keyword>
<dbReference type="PANTHER" id="PTHR30136">
    <property type="entry name" value="HELIX-TURN-HELIX TRANSCRIPTIONAL REGULATOR, ICLR FAMILY"/>
    <property type="match status" value="1"/>
</dbReference>
<gene>
    <name evidence="6" type="ORF">brsh051_15150</name>
</gene>
<dbReference type="Gene3D" id="1.10.10.10">
    <property type="entry name" value="Winged helix-like DNA-binding domain superfamily/Winged helix DNA-binding domain"/>
    <property type="match status" value="1"/>
</dbReference>
<evidence type="ECO:0000259" key="5">
    <source>
        <dbReference type="PROSITE" id="PS51078"/>
    </source>
</evidence>
<evidence type="ECO:0000256" key="1">
    <source>
        <dbReference type="ARBA" id="ARBA00023015"/>
    </source>
</evidence>
<dbReference type="GO" id="GO:0003700">
    <property type="term" value="F:DNA-binding transcription factor activity"/>
    <property type="evidence" value="ECO:0007669"/>
    <property type="project" value="TreeGrafter"/>
</dbReference>
<dbReference type="GO" id="GO:0045892">
    <property type="term" value="P:negative regulation of DNA-templated transcription"/>
    <property type="evidence" value="ECO:0007669"/>
    <property type="project" value="TreeGrafter"/>
</dbReference>
<dbReference type="InterPro" id="IPR036390">
    <property type="entry name" value="WH_DNA-bd_sf"/>
</dbReference>
<dbReference type="InterPro" id="IPR029016">
    <property type="entry name" value="GAF-like_dom_sf"/>
</dbReference>
<dbReference type="Proteomes" id="UP001431656">
    <property type="component" value="Chromosome"/>
</dbReference>
<dbReference type="Gene3D" id="3.30.450.40">
    <property type="match status" value="1"/>
</dbReference>
<dbReference type="Pfam" id="PF09339">
    <property type="entry name" value="HTH_IclR"/>
    <property type="match status" value="1"/>
</dbReference>
<dbReference type="InterPro" id="IPR014757">
    <property type="entry name" value="Tscrpt_reg_IclR_C"/>
</dbReference>
<dbReference type="InterPro" id="IPR036388">
    <property type="entry name" value="WH-like_DNA-bd_sf"/>
</dbReference>
<dbReference type="EMBL" id="AP028056">
    <property type="protein sequence ID" value="BEH02234.1"/>
    <property type="molecule type" value="Genomic_DNA"/>
</dbReference>
<dbReference type="PROSITE" id="PS51078">
    <property type="entry name" value="ICLR_ED"/>
    <property type="match status" value="1"/>
</dbReference>
<dbReference type="InterPro" id="IPR050707">
    <property type="entry name" value="HTH_MetabolicPath_Reg"/>
</dbReference>
<feature type="domain" description="IclR-ED" evidence="5">
    <location>
        <begin position="78"/>
        <end position="253"/>
    </location>
</feature>
<dbReference type="Pfam" id="PF01614">
    <property type="entry name" value="IclR_C"/>
    <property type="match status" value="1"/>
</dbReference>